<reference evidence="2 3" key="1">
    <citation type="submission" date="2016-06" db="EMBL/GenBank/DDBJ databases">
        <title>The Draft Genome Sequence and Annotation of the Desert Woodrat Neotoma lepida.</title>
        <authorList>
            <person name="Campbell M."/>
            <person name="Oakeson K.F."/>
            <person name="Yandell M."/>
            <person name="Halpert J.R."/>
            <person name="Dearing D."/>
        </authorList>
    </citation>
    <scope>NUCLEOTIDE SEQUENCE [LARGE SCALE GENOMIC DNA]</scope>
    <source>
        <strain evidence="2">417</strain>
        <tissue evidence="2">Liver</tissue>
    </source>
</reference>
<evidence type="ECO:0000313" key="2">
    <source>
        <dbReference type="EMBL" id="OBS77266.1"/>
    </source>
</evidence>
<dbReference type="InterPro" id="IPR001650">
    <property type="entry name" value="Helicase_C-like"/>
</dbReference>
<sequence length="104" mass="11521">MGTHGDKSPQEHDWVRNEFKHGKAILITINVVSRGIDVGYDSPTSSEDYSHPIGRTAHSTKTGTAYTFFTPNNIKQVSDLIAEIWEANQAIHPKLLQLDEDSGS</sequence>
<dbReference type="AlphaFoldDB" id="A0A1A6HG97"/>
<gene>
    <name evidence="2" type="ORF">A6R68_16283</name>
</gene>
<dbReference type="STRING" id="56216.A0A1A6HG97"/>
<proteinExistence type="predicted"/>
<evidence type="ECO:0000259" key="1">
    <source>
        <dbReference type="Pfam" id="PF00271"/>
    </source>
</evidence>
<dbReference type="InterPro" id="IPR027417">
    <property type="entry name" value="P-loop_NTPase"/>
</dbReference>
<accession>A0A1A6HG97</accession>
<keyword evidence="3" id="KW-1185">Reference proteome</keyword>
<dbReference type="EMBL" id="LZPO01032385">
    <property type="protein sequence ID" value="OBS77266.1"/>
    <property type="molecule type" value="Genomic_DNA"/>
</dbReference>
<dbReference type="Proteomes" id="UP000092124">
    <property type="component" value="Unassembled WGS sequence"/>
</dbReference>
<dbReference type="OrthoDB" id="196131at2759"/>
<organism evidence="2 3">
    <name type="scientific">Neotoma lepida</name>
    <name type="common">Desert woodrat</name>
    <dbReference type="NCBI Taxonomy" id="56216"/>
    <lineage>
        <taxon>Eukaryota</taxon>
        <taxon>Metazoa</taxon>
        <taxon>Chordata</taxon>
        <taxon>Craniata</taxon>
        <taxon>Vertebrata</taxon>
        <taxon>Euteleostomi</taxon>
        <taxon>Mammalia</taxon>
        <taxon>Eutheria</taxon>
        <taxon>Euarchontoglires</taxon>
        <taxon>Glires</taxon>
        <taxon>Rodentia</taxon>
        <taxon>Myomorpha</taxon>
        <taxon>Muroidea</taxon>
        <taxon>Cricetidae</taxon>
        <taxon>Neotominae</taxon>
        <taxon>Neotoma</taxon>
    </lineage>
</organism>
<feature type="domain" description="Helicase C-terminal" evidence="1">
    <location>
        <begin position="4"/>
        <end position="57"/>
    </location>
</feature>
<name>A0A1A6HG97_NEOLE</name>
<feature type="non-terminal residue" evidence="2">
    <location>
        <position position="104"/>
    </location>
</feature>
<dbReference type="SUPFAM" id="SSF52540">
    <property type="entry name" value="P-loop containing nucleoside triphosphate hydrolases"/>
    <property type="match status" value="1"/>
</dbReference>
<protein>
    <recommendedName>
        <fullName evidence="1">Helicase C-terminal domain-containing protein</fullName>
    </recommendedName>
</protein>
<evidence type="ECO:0000313" key="3">
    <source>
        <dbReference type="Proteomes" id="UP000092124"/>
    </source>
</evidence>
<dbReference type="PANTHER" id="PTHR47958">
    <property type="entry name" value="ATP-DEPENDENT RNA HELICASE DBP3"/>
    <property type="match status" value="1"/>
</dbReference>
<dbReference type="Gene3D" id="3.40.50.300">
    <property type="entry name" value="P-loop containing nucleotide triphosphate hydrolases"/>
    <property type="match status" value="1"/>
</dbReference>
<comment type="caution">
    <text evidence="2">The sequence shown here is derived from an EMBL/GenBank/DDBJ whole genome shotgun (WGS) entry which is preliminary data.</text>
</comment>
<dbReference type="Pfam" id="PF00271">
    <property type="entry name" value="Helicase_C"/>
    <property type="match status" value="1"/>
</dbReference>